<organism evidence="3 4">
    <name type="scientific">Affinibrenneria salicis</name>
    <dbReference type="NCBI Taxonomy" id="2590031"/>
    <lineage>
        <taxon>Bacteria</taxon>
        <taxon>Pseudomonadati</taxon>
        <taxon>Pseudomonadota</taxon>
        <taxon>Gammaproteobacteria</taxon>
        <taxon>Enterobacterales</taxon>
        <taxon>Pectobacteriaceae</taxon>
        <taxon>Affinibrenneria</taxon>
    </lineage>
</organism>
<keyword evidence="2" id="KW-1133">Transmembrane helix</keyword>
<gene>
    <name evidence="3" type="ORF">FJU30_08025</name>
</gene>
<feature type="transmembrane region" description="Helical" evidence="2">
    <location>
        <begin position="448"/>
        <end position="473"/>
    </location>
</feature>
<keyword evidence="2" id="KW-0812">Transmembrane</keyword>
<dbReference type="RefSeq" id="WP_150434455.1">
    <property type="nucleotide sequence ID" value="NZ_VYKJ01000003.1"/>
</dbReference>
<dbReference type="Pfam" id="PF03929">
    <property type="entry name" value="PepSY_TM"/>
    <property type="match status" value="1"/>
</dbReference>
<feature type="transmembrane region" description="Helical" evidence="2">
    <location>
        <begin position="136"/>
        <end position="157"/>
    </location>
</feature>
<feature type="transmembrane region" description="Helical" evidence="2">
    <location>
        <begin position="35"/>
        <end position="58"/>
    </location>
</feature>
<dbReference type="AlphaFoldDB" id="A0A5J5G3F4"/>
<reference evidence="3 4" key="1">
    <citation type="submission" date="2019-09" db="EMBL/GenBank/DDBJ databases">
        <authorList>
            <person name="Li Y."/>
        </authorList>
    </citation>
    <scope>NUCLEOTIDE SEQUENCE [LARGE SCALE GENOMIC DNA]</scope>
    <source>
        <strain evidence="3 4">L3-3HA</strain>
    </source>
</reference>
<evidence type="ECO:0000256" key="2">
    <source>
        <dbReference type="SAM" id="Phobius"/>
    </source>
</evidence>
<name>A0A5J5G3F4_9GAMM</name>
<feature type="transmembrane region" description="Helical" evidence="2">
    <location>
        <begin position="226"/>
        <end position="248"/>
    </location>
</feature>
<sequence length="479" mass="52772">MSHPDTPYGAAPVSQDATALSPRAALIALLMRLHFYIGLFVGPFIFMAALTGTLYALTPQIENHLYARQLFSDSRGQVQPLSRQINAAQSVIGARADIWLSAVRPAAAGETTRVMFASDGFGPSESRAIFIDPVNLAVRGDLMVYGTSGVLPLRTWLDYLHRSLLLPGDIGRNYSELAASWLWVAALGGVLLWWMTRTRGVRSKRASARSRSAAGRRVRLRGRHSIVGLLLLPGLIFFSATGLTWSQWAGGNISAVRNMLEWQTPDVNTLLAAPETPMHEHEHHHTPSASGQAHPPAPAETFDAVLAQARMAGIDAEKVEIRPAAQTGRAWRVTEIDRHWPTQVDAAAVDPTTLAVVDKTDFSRFPLAAKLTRWGVDAHMGVLFGWLNQLVLVLFGAGLCVTIIWGYRMWWLKRPRHGNHPNPARTLTAVFLRSPFAVRLALPPAALLLGWFLPVMGFSLLVFLLLDVARWALRRRRGV</sequence>
<keyword evidence="4" id="KW-1185">Reference proteome</keyword>
<protein>
    <submittedName>
        <fullName evidence="3">PepSY domain-containing protein</fullName>
    </submittedName>
</protein>
<feature type="transmembrane region" description="Helical" evidence="2">
    <location>
        <begin position="390"/>
        <end position="411"/>
    </location>
</feature>
<dbReference type="PANTHER" id="PTHR34219:SF1">
    <property type="entry name" value="PEPSY DOMAIN-CONTAINING PROTEIN"/>
    <property type="match status" value="1"/>
</dbReference>
<dbReference type="OrthoDB" id="9791166at2"/>
<keyword evidence="2" id="KW-0472">Membrane</keyword>
<feature type="transmembrane region" description="Helical" evidence="2">
    <location>
        <begin position="177"/>
        <end position="195"/>
    </location>
</feature>
<proteinExistence type="predicted"/>
<accession>A0A5J5G3F4</accession>
<dbReference type="InterPro" id="IPR005625">
    <property type="entry name" value="PepSY-ass_TM"/>
</dbReference>
<evidence type="ECO:0000256" key="1">
    <source>
        <dbReference type="SAM" id="MobiDB-lite"/>
    </source>
</evidence>
<dbReference type="EMBL" id="VYKJ01000003">
    <property type="protein sequence ID" value="KAA9001183.1"/>
    <property type="molecule type" value="Genomic_DNA"/>
</dbReference>
<comment type="caution">
    <text evidence="3">The sequence shown here is derived from an EMBL/GenBank/DDBJ whole genome shotgun (WGS) entry which is preliminary data.</text>
</comment>
<dbReference type="Proteomes" id="UP000335415">
    <property type="component" value="Unassembled WGS sequence"/>
</dbReference>
<dbReference type="PANTHER" id="PTHR34219">
    <property type="entry name" value="IRON-REGULATED INNER MEMBRANE PROTEIN-RELATED"/>
    <property type="match status" value="1"/>
</dbReference>
<feature type="region of interest" description="Disordered" evidence="1">
    <location>
        <begin position="276"/>
        <end position="298"/>
    </location>
</feature>
<evidence type="ECO:0000313" key="4">
    <source>
        <dbReference type="Proteomes" id="UP000335415"/>
    </source>
</evidence>
<evidence type="ECO:0000313" key="3">
    <source>
        <dbReference type="EMBL" id="KAA9001183.1"/>
    </source>
</evidence>